<protein>
    <submittedName>
        <fullName evidence="1">Uncharacterized protein</fullName>
    </submittedName>
</protein>
<feature type="non-terminal residue" evidence="1">
    <location>
        <position position="49"/>
    </location>
</feature>
<comment type="caution">
    <text evidence="1">The sequence shown here is derived from an EMBL/GenBank/DDBJ whole genome shotgun (WGS) entry which is preliminary data.</text>
</comment>
<proteinExistence type="predicted"/>
<feature type="non-terminal residue" evidence="1">
    <location>
        <position position="1"/>
    </location>
</feature>
<dbReference type="Proteomes" id="UP001189429">
    <property type="component" value="Unassembled WGS sequence"/>
</dbReference>
<accession>A0ABN9UB92</accession>
<evidence type="ECO:0000313" key="1">
    <source>
        <dbReference type="EMBL" id="CAK0856579.1"/>
    </source>
</evidence>
<organism evidence="1 2">
    <name type="scientific">Prorocentrum cordatum</name>
    <dbReference type="NCBI Taxonomy" id="2364126"/>
    <lineage>
        <taxon>Eukaryota</taxon>
        <taxon>Sar</taxon>
        <taxon>Alveolata</taxon>
        <taxon>Dinophyceae</taxon>
        <taxon>Prorocentrales</taxon>
        <taxon>Prorocentraceae</taxon>
        <taxon>Prorocentrum</taxon>
    </lineage>
</organism>
<keyword evidence="2" id="KW-1185">Reference proteome</keyword>
<reference evidence="1" key="1">
    <citation type="submission" date="2023-10" db="EMBL/GenBank/DDBJ databases">
        <authorList>
            <person name="Chen Y."/>
            <person name="Shah S."/>
            <person name="Dougan E. K."/>
            <person name="Thang M."/>
            <person name="Chan C."/>
        </authorList>
    </citation>
    <scope>NUCLEOTIDE SEQUENCE [LARGE SCALE GENOMIC DNA]</scope>
</reference>
<sequence>GRRRRAAALRRPSPEQGAVAFRRSCLMYSRRRSNTSSCARSWRRAPGYW</sequence>
<dbReference type="EMBL" id="CAUYUJ010015649">
    <property type="protein sequence ID" value="CAK0856579.1"/>
    <property type="molecule type" value="Genomic_DNA"/>
</dbReference>
<evidence type="ECO:0000313" key="2">
    <source>
        <dbReference type="Proteomes" id="UP001189429"/>
    </source>
</evidence>
<name>A0ABN9UB92_9DINO</name>
<gene>
    <name evidence="1" type="ORF">PCOR1329_LOCUS46951</name>
</gene>